<dbReference type="AlphaFoldDB" id="A0A0F9DYW0"/>
<keyword evidence="1" id="KW-0472">Membrane</keyword>
<gene>
    <name evidence="2" type="ORF">LCGC14_2140200</name>
</gene>
<protein>
    <submittedName>
        <fullName evidence="2">Uncharacterized protein</fullName>
    </submittedName>
</protein>
<feature type="transmembrane region" description="Helical" evidence="1">
    <location>
        <begin position="62"/>
        <end position="88"/>
    </location>
</feature>
<comment type="caution">
    <text evidence="2">The sequence shown here is derived from an EMBL/GenBank/DDBJ whole genome shotgun (WGS) entry which is preliminary data.</text>
</comment>
<organism evidence="2">
    <name type="scientific">marine sediment metagenome</name>
    <dbReference type="NCBI Taxonomy" id="412755"/>
    <lineage>
        <taxon>unclassified sequences</taxon>
        <taxon>metagenomes</taxon>
        <taxon>ecological metagenomes</taxon>
    </lineage>
</organism>
<feature type="transmembrane region" description="Helical" evidence="1">
    <location>
        <begin position="94"/>
        <end position="113"/>
    </location>
</feature>
<dbReference type="EMBL" id="LAZR01027052">
    <property type="protein sequence ID" value="KKL66914.1"/>
    <property type="molecule type" value="Genomic_DNA"/>
</dbReference>
<keyword evidence="1" id="KW-1133">Transmembrane helix</keyword>
<name>A0A0F9DYW0_9ZZZZ</name>
<proteinExistence type="predicted"/>
<feature type="non-terminal residue" evidence="2">
    <location>
        <position position="1"/>
    </location>
</feature>
<evidence type="ECO:0000256" key="1">
    <source>
        <dbReference type="SAM" id="Phobius"/>
    </source>
</evidence>
<reference evidence="2" key="1">
    <citation type="journal article" date="2015" name="Nature">
        <title>Complex archaea that bridge the gap between prokaryotes and eukaryotes.</title>
        <authorList>
            <person name="Spang A."/>
            <person name="Saw J.H."/>
            <person name="Jorgensen S.L."/>
            <person name="Zaremba-Niedzwiedzka K."/>
            <person name="Martijn J."/>
            <person name="Lind A.E."/>
            <person name="van Eijk R."/>
            <person name="Schleper C."/>
            <person name="Guy L."/>
            <person name="Ettema T.J."/>
        </authorList>
    </citation>
    <scope>NUCLEOTIDE SEQUENCE</scope>
</reference>
<sequence>KKYTGKVGVSATLTDSLRLTEIYKPIECSGLSDEPKEEGGESAQDECIEDAAGKFGSDMITFVISMTMGSLVMLVAVFTFLAGAILLLIRVVTIWFLVMLVPLVFICYIMPALRENWKADDPS</sequence>
<keyword evidence="1" id="KW-0812">Transmembrane</keyword>
<accession>A0A0F9DYW0</accession>
<evidence type="ECO:0000313" key="2">
    <source>
        <dbReference type="EMBL" id="KKL66914.1"/>
    </source>
</evidence>